<dbReference type="UniPathway" id="UPA00253">
    <property type="reaction ID" value="UER00457"/>
</dbReference>
<sequence length="386" mass="42715">MLHVATPSEILSGRTTDVYFTRTVEVLKKAGLGDVRVRAEFHVSSLPKGYKWAVFTGLKEVVEVLRGKRVTLYAMPEGTLFYENDPIIVIEGPYLEFAVLETAILGIIRHYSSISTKAARVKKILGDKVCLYFGARALHPAIQPMADRAAYIGGCDGVATVMGAELMGIKPSGTMPHALMIIFKAAVGDHTAAWVWFDKTMPSDVPRIILADTFLDEREEALLAAKILGDRLYGVRLDTPGSRRGNMRRIVEEVRWSLDLHGYKNVKIFVSGGLDEPQLEVLKDVADGFGVGTAISFPPSIDVAMDIVEVEVNGQWVPITKRGKLPGFKQVYKCDARHVITRWGDPPPCGDPLLAEWIKDGRVVRDLPSESEIRKYVLNQLAEVEL</sequence>
<dbReference type="EMBL" id="NMUF01000001">
    <property type="protein sequence ID" value="RFB00315.1"/>
    <property type="molecule type" value="Genomic_DNA"/>
</dbReference>
<dbReference type="PIRSF" id="PIRSF000484">
    <property type="entry name" value="NAPRT"/>
    <property type="match status" value="1"/>
</dbReference>
<dbReference type="InterPro" id="IPR022412">
    <property type="entry name" value="Quinolinate_PRibosylTrfase_N"/>
</dbReference>
<dbReference type="InterPro" id="IPR013785">
    <property type="entry name" value="Aldolase_TIM"/>
</dbReference>
<dbReference type="PANTHER" id="PTHR43202:SF1">
    <property type="entry name" value="NICOTINATE PHOSPHORIBOSYLTRANSFERASE"/>
    <property type="match status" value="1"/>
</dbReference>
<dbReference type="NCBIfam" id="NF006415">
    <property type="entry name" value="PRK08662.1"/>
    <property type="match status" value="1"/>
</dbReference>
<feature type="domain" description="Quinolinate phosphoribosyl transferase C-terminal" evidence="8">
    <location>
        <begin position="114"/>
        <end position="306"/>
    </location>
</feature>
<dbReference type="AlphaFoldDB" id="A0A371R702"/>
<dbReference type="PANTHER" id="PTHR43202">
    <property type="entry name" value="NICOTINATE-NUCLEOTIDE PYROPHOSPHORYLASE"/>
    <property type="match status" value="1"/>
</dbReference>
<feature type="domain" description="Quinolinate phosphoribosyl transferase N-terminal" evidence="9">
    <location>
        <begin position="17"/>
        <end position="112"/>
    </location>
</feature>
<dbReference type="InterPro" id="IPR036068">
    <property type="entry name" value="Nicotinate_pribotase-like_C"/>
</dbReference>
<evidence type="ECO:0000256" key="4">
    <source>
        <dbReference type="ARBA" id="ARBA00022598"/>
    </source>
</evidence>
<dbReference type="Pfam" id="PF02749">
    <property type="entry name" value="QRPTase_N"/>
    <property type="match status" value="1"/>
</dbReference>
<comment type="caution">
    <text evidence="10">The sequence shown here is derived from an EMBL/GenBank/DDBJ whole genome shotgun (WGS) entry which is preliminary data.</text>
</comment>
<evidence type="ECO:0000256" key="5">
    <source>
        <dbReference type="ARBA" id="ARBA00022642"/>
    </source>
</evidence>
<dbReference type="InterPro" id="IPR002638">
    <property type="entry name" value="Quinolinate_PRibosylTrfase_C"/>
</dbReference>
<dbReference type="GO" id="GO:0004514">
    <property type="term" value="F:nicotinate-nucleotide diphosphorylase (carboxylating) activity"/>
    <property type="evidence" value="ECO:0007669"/>
    <property type="project" value="InterPro"/>
</dbReference>
<evidence type="ECO:0000256" key="6">
    <source>
        <dbReference type="ARBA" id="ARBA00022679"/>
    </source>
</evidence>
<dbReference type="CDD" id="cd01571">
    <property type="entry name" value="NAPRTase_B"/>
    <property type="match status" value="1"/>
</dbReference>
<dbReference type="SUPFAM" id="SSF54675">
    <property type="entry name" value="Nicotinate/Quinolinate PRTase N-terminal domain-like"/>
    <property type="match status" value="1"/>
</dbReference>
<dbReference type="InterPro" id="IPR037128">
    <property type="entry name" value="Quinolinate_PRibosylTase_N_sf"/>
</dbReference>
<dbReference type="Pfam" id="PF01729">
    <property type="entry name" value="QRPTase_C"/>
    <property type="match status" value="1"/>
</dbReference>
<dbReference type="RefSeq" id="WP_116430350.1">
    <property type="nucleotide sequence ID" value="NZ_NMUF01000001.1"/>
</dbReference>
<keyword evidence="5" id="KW-0662">Pyridine nucleotide biosynthesis</keyword>
<name>A0A371R702_9CREN</name>
<protein>
    <recommendedName>
        <fullName evidence="2">nicotinate phosphoribosyltransferase</fullName>
        <ecNumber evidence="2">6.3.4.21</ecNumber>
    </recommendedName>
</protein>
<evidence type="ECO:0000259" key="8">
    <source>
        <dbReference type="Pfam" id="PF01729"/>
    </source>
</evidence>
<dbReference type="InterPro" id="IPR053190">
    <property type="entry name" value="NAPRTase-like"/>
</dbReference>
<dbReference type="EC" id="6.3.4.21" evidence="2"/>
<dbReference type="GO" id="GO:0009435">
    <property type="term" value="P:NAD+ biosynthetic process"/>
    <property type="evidence" value="ECO:0007669"/>
    <property type="project" value="UniProtKB-UniPathway"/>
</dbReference>
<evidence type="ECO:0000256" key="2">
    <source>
        <dbReference type="ARBA" id="ARBA00013236"/>
    </source>
</evidence>
<evidence type="ECO:0000256" key="1">
    <source>
        <dbReference type="ARBA" id="ARBA00004952"/>
    </source>
</evidence>
<dbReference type="InterPro" id="IPR035809">
    <property type="entry name" value="NAPRTase_arc-type"/>
</dbReference>
<evidence type="ECO:0000313" key="11">
    <source>
        <dbReference type="Proteomes" id="UP000256877"/>
    </source>
</evidence>
<keyword evidence="10" id="KW-0328">Glycosyltransferase</keyword>
<reference evidence="10 11" key="1">
    <citation type="submission" date="2017-07" db="EMBL/GenBank/DDBJ databases">
        <title>Draft genome sequence of aerobic hyperthermophilic archaea, Pyrobaculum aerophilum YKB31 and YKB32.</title>
        <authorList>
            <person name="Mochizuki T."/>
            <person name="Berliner A.J."/>
            <person name="Yoshida-Takashima Y."/>
            <person name="Takaki Y."/>
            <person name="Nunoura T."/>
            <person name="Takai K."/>
        </authorList>
    </citation>
    <scope>NUCLEOTIDE SEQUENCE [LARGE SCALE GENOMIC DNA]</scope>
    <source>
        <strain evidence="10 11">YKB32</strain>
    </source>
</reference>
<evidence type="ECO:0000256" key="7">
    <source>
        <dbReference type="ARBA" id="ARBA00048668"/>
    </source>
</evidence>
<comment type="pathway">
    <text evidence="1">Cofactor biosynthesis; NAD(+) biosynthesis; nicotinate D-ribonucleotide from nicotinate: step 1/1.</text>
</comment>
<keyword evidence="6 10" id="KW-0808">Transferase</keyword>
<accession>A0A371R702</accession>
<gene>
    <name evidence="10" type="ORF">CGL52_00120</name>
</gene>
<dbReference type="SUPFAM" id="SSF51690">
    <property type="entry name" value="Nicotinate/Quinolinate PRTase C-terminal domain-like"/>
    <property type="match status" value="1"/>
</dbReference>
<dbReference type="GO" id="GO:0004516">
    <property type="term" value="F:nicotinate phosphoribosyltransferase activity"/>
    <property type="evidence" value="ECO:0007669"/>
    <property type="project" value="UniProtKB-EC"/>
</dbReference>
<dbReference type="Gene3D" id="3.90.1170.20">
    <property type="entry name" value="Quinolinate phosphoribosyl transferase, N-terminal domain"/>
    <property type="match status" value="1"/>
</dbReference>
<evidence type="ECO:0000313" key="10">
    <source>
        <dbReference type="EMBL" id="RFB00315.1"/>
    </source>
</evidence>
<dbReference type="Gene3D" id="3.20.20.70">
    <property type="entry name" value="Aldolase class I"/>
    <property type="match status" value="1"/>
</dbReference>
<dbReference type="Proteomes" id="UP000256877">
    <property type="component" value="Unassembled WGS sequence"/>
</dbReference>
<dbReference type="InterPro" id="IPR007229">
    <property type="entry name" value="Nic_PRibTrfase-Fam"/>
</dbReference>
<evidence type="ECO:0000256" key="3">
    <source>
        <dbReference type="ARBA" id="ARBA00022553"/>
    </source>
</evidence>
<keyword evidence="3" id="KW-0597">Phosphoprotein</keyword>
<evidence type="ECO:0000259" key="9">
    <source>
        <dbReference type="Pfam" id="PF02749"/>
    </source>
</evidence>
<keyword evidence="4 10" id="KW-0436">Ligase</keyword>
<comment type="catalytic activity">
    <reaction evidence="7">
        <text>5-phospho-alpha-D-ribose 1-diphosphate + nicotinate + ATP + H2O = nicotinate beta-D-ribonucleotide + ADP + phosphate + diphosphate</text>
        <dbReference type="Rhea" id="RHEA:36163"/>
        <dbReference type="ChEBI" id="CHEBI:15377"/>
        <dbReference type="ChEBI" id="CHEBI:30616"/>
        <dbReference type="ChEBI" id="CHEBI:32544"/>
        <dbReference type="ChEBI" id="CHEBI:33019"/>
        <dbReference type="ChEBI" id="CHEBI:43474"/>
        <dbReference type="ChEBI" id="CHEBI:57502"/>
        <dbReference type="ChEBI" id="CHEBI:58017"/>
        <dbReference type="ChEBI" id="CHEBI:456216"/>
        <dbReference type="EC" id="6.3.4.21"/>
    </reaction>
</comment>
<proteinExistence type="predicted"/>
<organism evidence="10 11">
    <name type="scientific">Pyrobaculum aerophilum</name>
    <dbReference type="NCBI Taxonomy" id="13773"/>
    <lineage>
        <taxon>Archaea</taxon>
        <taxon>Thermoproteota</taxon>
        <taxon>Thermoprotei</taxon>
        <taxon>Thermoproteales</taxon>
        <taxon>Thermoproteaceae</taxon>
        <taxon>Pyrobaculum</taxon>
    </lineage>
</organism>
<dbReference type="OrthoDB" id="371831at2157"/>